<keyword evidence="2" id="KW-1185">Reference proteome</keyword>
<organism evidence="1 2">
    <name type="scientific">Protopolystoma xenopodis</name>
    <dbReference type="NCBI Taxonomy" id="117903"/>
    <lineage>
        <taxon>Eukaryota</taxon>
        <taxon>Metazoa</taxon>
        <taxon>Spiralia</taxon>
        <taxon>Lophotrochozoa</taxon>
        <taxon>Platyhelminthes</taxon>
        <taxon>Monogenea</taxon>
        <taxon>Polyopisthocotylea</taxon>
        <taxon>Polystomatidea</taxon>
        <taxon>Polystomatidae</taxon>
        <taxon>Protopolystoma</taxon>
    </lineage>
</organism>
<gene>
    <name evidence="1" type="ORF">PXEA_LOCUS11429</name>
</gene>
<name>A0A3S5CFY8_9PLAT</name>
<accession>A0A3S5CFY8</accession>
<evidence type="ECO:0000313" key="1">
    <source>
        <dbReference type="EMBL" id="VEL17989.1"/>
    </source>
</evidence>
<protein>
    <submittedName>
        <fullName evidence="1">Uncharacterized protein</fullName>
    </submittedName>
</protein>
<reference evidence="1" key="1">
    <citation type="submission" date="2018-11" db="EMBL/GenBank/DDBJ databases">
        <authorList>
            <consortium name="Pathogen Informatics"/>
        </authorList>
    </citation>
    <scope>NUCLEOTIDE SEQUENCE</scope>
</reference>
<sequence>MCAKQLWYLSSCPGLFPHPISSSRPFKITISYLFIRAYFKPIHTPCWSPLPSHTAGNPLSAVPSTVPSYAVGSFPCLSPSAANFKALLYPPPQAFASTYAPASLTEQASKVWILNCHGNQT</sequence>
<dbReference type="AlphaFoldDB" id="A0A3S5CFY8"/>
<comment type="caution">
    <text evidence="1">The sequence shown here is derived from an EMBL/GenBank/DDBJ whole genome shotgun (WGS) entry which is preliminary data.</text>
</comment>
<dbReference type="EMBL" id="CAAALY010035151">
    <property type="protein sequence ID" value="VEL17989.1"/>
    <property type="molecule type" value="Genomic_DNA"/>
</dbReference>
<evidence type="ECO:0000313" key="2">
    <source>
        <dbReference type="Proteomes" id="UP000784294"/>
    </source>
</evidence>
<dbReference type="Proteomes" id="UP000784294">
    <property type="component" value="Unassembled WGS sequence"/>
</dbReference>
<proteinExistence type="predicted"/>